<sequence>MMQNKLSFLEMTVRNHPLLESKLTFSLLAEQRVMMDQHDSLTKLFGRNWVNNIATLVGKNATGKTTIMKLIMGVLGLLIQNKSISQTKLDDVLIGEKPINVTTLWCGSDAKIYRDEIEFQNQSGEWIISQEKIFGKKVSEQVTKKDFLKFKGTKPLLDRNNLNEVAASVLADDDSVFRSIIKTSDYQVPAVVETLFYTDYNALVYTPGKEVPGEILAYLDPTIEYLRLNQTKDGNFFYQLKFRGEDNVITEKNFLAVTKYLSSGTAKGVTLYADIIAALKSGGIIFIDELENHFNHSIARTFMEYFTNPKINLNRSTLIFSTHYSEFLDEIDRGDQIFIARRDGKISLTRYSDTDMRPDISKSEVFQADNLGGTSPSYNAYIRLKNATIKAIKGDA</sequence>
<dbReference type="GO" id="GO:0005524">
    <property type="term" value="F:ATP binding"/>
    <property type="evidence" value="ECO:0007669"/>
    <property type="project" value="UniProtKB-KW"/>
</dbReference>
<dbReference type="SUPFAM" id="SSF52540">
    <property type="entry name" value="P-loop containing nucleoside triphosphate hydrolases"/>
    <property type="match status" value="1"/>
</dbReference>
<dbReference type="InterPro" id="IPR003959">
    <property type="entry name" value="ATPase_AAA_core"/>
</dbReference>
<feature type="domain" description="ATPase AAA-type core" evidence="1">
    <location>
        <begin position="261"/>
        <end position="328"/>
    </location>
</feature>
<reference evidence="2 3" key="1">
    <citation type="submission" date="2020-04" db="EMBL/GenBank/DDBJ databases">
        <title>A novel species of genus Lactobacillus that was isolated from fermented food Zha-chili.</title>
        <authorList>
            <person name="Zhang Z."/>
        </authorList>
    </citation>
    <scope>NUCLEOTIDE SEQUENCE [LARGE SCALE GENOMIC DNA]</scope>
    <source>
        <strain evidence="3">HBUAS51383</strain>
    </source>
</reference>
<comment type="caution">
    <text evidence="2">The sequence shown here is derived from an EMBL/GenBank/DDBJ whole genome shotgun (WGS) entry which is preliminary data.</text>
</comment>
<dbReference type="Pfam" id="PF13304">
    <property type="entry name" value="AAA_21"/>
    <property type="match status" value="1"/>
</dbReference>
<dbReference type="PANTHER" id="PTHR43581:SF4">
    <property type="entry name" value="ATP_GTP PHOSPHATASE"/>
    <property type="match status" value="1"/>
</dbReference>
<protein>
    <submittedName>
        <fullName evidence="2">ATP-binding protein</fullName>
    </submittedName>
</protein>
<evidence type="ECO:0000313" key="2">
    <source>
        <dbReference type="EMBL" id="NLR18303.1"/>
    </source>
</evidence>
<dbReference type="EMBL" id="JAAXLJ010000006">
    <property type="protein sequence ID" value="NLR18303.1"/>
    <property type="molecule type" value="Genomic_DNA"/>
</dbReference>
<gene>
    <name evidence="2" type="ORF">HC026_05105</name>
</gene>
<evidence type="ECO:0000313" key="3">
    <source>
        <dbReference type="Proteomes" id="UP000763447"/>
    </source>
</evidence>
<dbReference type="Proteomes" id="UP000763447">
    <property type="component" value="Unassembled WGS sequence"/>
</dbReference>
<keyword evidence="3" id="KW-1185">Reference proteome</keyword>
<dbReference type="Gene3D" id="3.40.50.300">
    <property type="entry name" value="P-loop containing nucleotide triphosphate hydrolases"/>
    <property type="match status" value="1"/>
</dbReference>
<name>A0ABX1KZ97_9LACO</name>
<keyword evidence="2" id="KW-0067">ATP-binding</keyword>
<dbReference type="InterPro" id="IPR051396">
    <property type="entry name" value="Bact_Antivir_Def_Nuclease"/>
</dbReference>
<accession>A0ABX1KZ97</accession>
<dbReference type="PANTHER" id="PTHR43581">
    <property type="entry name" value="ATP/GTP PHOSPHATASE"/>
    <property type="match status" value="1"/>
</dbReference>
<keyword evidence="2" id="KW-0547">Nucleotide-binding</keyword>
<proteinExistence type="predicted"/>
<dbReference type="InterPro" id="IPR027417">
    <property type="entry name" value="P-loop_NTPase"/>
</dbReference>
<evidence type="ECO:0000259" key="1">
    <source>
        <dbReference type="Pfam" id="PF13304"/>
    </source>
</evidence>
<organism evidence="2 3">
    <name type="scientific">Secundilactobacillus angelensis</name>
    <dbReference type="NCBI Taxonomy" id="2722706"/>
    <lineage>
        <taxon>Bacteria</taxon>
        <taxon>Bacillati</taxon>
        <taxon>Bacillota</taxon>
        <taxon>Bacilli</taxon>
        <taxon>Lactobacillales</taxon>
        <taxon>Lactobacillaceae</taxon>
        <taxon>Secundilactobacillus</taxon>
    </lineage>
</organism>